<feature type="active site" description="Proton acceptor" evidence="16">
    <location>
        <position position="109"/>
    </location>
</feature>
<evidence type="ECO:0000256" key="16">
    <source>
        <dbReference type="HAMAP-Rule" id="MF_01274"/>
    </source>
</evidence>
<comment type="catalytic activity">
    <reaction evidence="1 16">
        <text>(R)-pantothenate + ATP = (R)-4'-phosphopantothenate + ADP + H(+)</text>
        <dbReference type="Rhea" id="RHEA:16373"/>
        <dbReference type="ChEBI" id="CHEBI:10986"/>
        <dbReference type="ChEBI" id="CHEBI:15378"/>
        <dbReference type="ChEBI" id="CHEBI:29032"/>
        <dbReference type="ChEBI" id="CHEBI:30616"/>
        <dbReference type="ChEBI" id="CHEBI:456216"/>
        <dbReference type="EC" id="2.7.1.33"/>
    </reaction>
</comment>
<accession>A0A537ITJ8</accession>
<evidence type="ECO:0000256" key="4">
    <source>
        <dbReference type="ARBA" id="ARBA00005225"/>
    </source>
</evidence>
<keyword evidence="11 16" id="KW-0067">ATP-binding</keyword>
<feature type="binding site" evidence="16">
    <location>
        <position position="129"/>
    </location>
    <ligand>
        <name>K(+)</name>
        <dbReference type="ChEBI" id="CHEBI:29103"/>
    </ligand>
</feature>
<comment type="cofactor">
    <cofactor evidence="2">
        <name>K(+)</name>
        <dbReference type="ChEBI" id="CHEBI:29103"/>
    </cofactor>
</comment>
<dbReference type="NCBIfam" id="NF009855">
    <property type="entry name" value="PRK13321.1"/>
    <property type="match status" value="1"/>
</dbReference>
<dbReference type="AlphaFoldDB" id="A0A537ITJ8"/>
<dbReference type="SUPFAM" id="SSF53067">
    <property type="entry name" value="Actin-like ATPase domain"/>
    <property type="match status" value="2"/>
</dbReference>
<dbReference type="GO" id="GO:0005737">
    <property type="term" value="C:cytoplasm"/>
    <property type="evidence" value="ECO:0007669"/>
    <property type="project" value="UniProtKB-SubCell"/>
</dbReference>
<evidence type="ECO:0000256" key="12">
    <source>
        <dbReference type="ARBA" id="ARBA00022958"/>
    </source>
</evidence>
<evidence type="ECO:0000256" key="13">
    <source>
        <dbReference type="ARBA" id="ARBA00022993"/>
    </source>
</evidence>
<keyword evidence="9 16" id="KW-0547">Nucleotide-binding</keyword>
<evidence type="ECO:0000256" key="14">
    <source>
        <dbReference type="ARBA" id="ARBA00038036"/>
    </source>
</evidence>
<evidence type="ECO:0000313" key="18">
    <source>
        <dbReference type="Proteomes" id="UP000318834"/>
    </source>
</evidence>
<organism evidence="17 18">
    <name type="scientific">Candidatus Segetimicrobium genomatis</name>
    <dbReference type="NCBI Taxonomy" id="2569760"/>
    <lineage>
        <taxon>Bacteria</taxon>
        <taxon>Bacillati</taxon>
        <taxon>Candidatus Sysuimicrobiota</taxon>
        <taxon>Candidatus Sysuimicrobiia</taxon>
        <taxon>Candidatus Sysuimicrobiales</taxon>
        <taxon>Candidatus Segetimicrobiaceae</taxon>
        <taxon>Candidatus Segetimicrobium</taxon>
    </lineage>
</organism>
<comment type="subunit">
    <text evidence="5 16">Homodimer.</text>
</comment>
<dbReference type="NCBIfam" id="NF009848">
    <property type="entry name" value="PRK13318.1-6"/>
    <property type="match status" value="1"/>
</dbReference>
<dbReference type="UniPathway" id="UPA00241">
    <property type="reaction ID" value="UER00352"/>
</dbReference>
<dbReference type="GO" id="GO:0015937">
    <property type="term" value="P:coenzyme A biosynthetic process"/>
    <property type="evidence" value="ECO:0007669"/>
    <property type="project" value="UniProtKB-UniRule"/>
</dbReference>
<dbReference type="GO" id="GO:0005524">
    <property type="term" value="F:ATP binding"/>
    <property type="evidence" value="ECO:0007669"/>
    <property type="project" value="UniProtKB-UniRule"/>
</dbReference>
<evidence type="ECO:0000256" key="6">
    <source>
        <dbReference type="ARBA" id="ARBA00012102"/>
    </source>
</evidence>
<reference evidence="17 18" key="1">
    <citation type="journal article" date="2019" name="Nat. Microbiol.">
        <title>Mediterranean grassland soil C-N compound turnover is dependent on rainfall and depth, and is mediated by genomically divergent microorganisms.</title>
        <authorList>
            <person name="Diamond S."/>
            <person name="Andeer P.F."/>
            <person name="Li Z."/>
            <person name="Crits-Christoph A."/>
            <person name="Burstein D."/>
            <person name="Anantharaman K."/>
            <person name="Lane K.R."/>
            <person name="Thomas B.C."/>
            <person name="Pan C."/>
            <person name="Northen T.R."/>
            <person name="Banfield J.F."/>
        </authorList>
    </citation>
    <scope>NUCLEOTIDE SEQUENCE [LARGE SCALE GENOMIC DNA]</scope>
    <source>
        <strain evidence="17">NP_8</strain>
    </source>
</reference>
<dbReference type="EC" id="2.7.1.33" evidence="6 16"/>
<evidence type="ECO:0000256" key="10">
    <source>
        <dbReference type="ARBA" id="ARBA00022777"/>
    </source>
</evidence>
<dbReference type="GO" id="GO:0004594">
    <property type="term" value="F:pantothenate kinase activity"/>
    <property type="evidence" value="ECO:0007669"/>
    <property type="project" value="UniProtKB-UniRule"/>
</dbReference>
<dbReference type="CDD" id="cd24015">
    <property type="entry name" value="ASKHA_NBD_PanK-III"/>
    <property type="match status" value="1"/>
</dbReference>
<evidence type="ECO:0000256" key="2">
    <source>
        <dbReference type="ARBA" id="ARBA00001958"/>
    </source>
</evidence>
<keyword evidence="7 16" id="KW-0963">Cytoplasm</keyword>
<dbReference type="PANTHER" id="PTHR34265:SF1">
    <property type="entry name" value="TYPE III PANTOTHENATE KINASE"/>
    <property type="match status" value="1"/>
</dbReference>
<evidence type="ECO:0000256" key="11">
    <source>
        <dbReference type="ARBA" id="ARBA00022840"/>
    </source>
</evidence>
<evidence type="ECO:0000256" key="15">
    <source>
        <dbReference type="ARBA" id="ARBA00040883"/>
    </source>
</evidence>
<name>A0A537ITJ8_9BACT</name>
<evidence type="ECO:0000256" key="5">
    <source>
        <dbReference type="ARBA" id="ARBA00011738"/>
    </source>
</evidence>
<keyword evidence="12 16" id="KW-0630">Potassium</keyword>
<comment type="caution">
    <text evidence="17">The sequence shown here is derived from an EMBL/GenBank/DDBJ whole genome shotgun (WGS) entry which is preliminary data.</text>
</comment>
<keyword evidence="16" id="KW-0479">Metal-binding</keyword>
<keyword evidence="10 16" id="KW-0418">Kinase</keyword>
<dbReference type="HAMAP" id="MF_01274">
    <property type="entry name" value="Pantothen_kinase_3"/>
    <property type="match status" value="1"/>
</dbReference>
<comment type="function">
    <text evidence="16">Catalyzes the phosphorylation of pantothenate (Pan), the first step in CoA biosynthesis.</text>
</comment>
<feature type="binding site" evidence="16">
    <location>
        <begin position="107"/>
        <end position="110"/>
    </location>
    <ligand>
        <name>substrate</name>
    </ligand>
</feature>
<comment type="pathway">
    <text evidence="4 16">Cofactor biosynthesis; coenzyme A biosynthesis; CoA from (R)-pantothenate: step 1/5.</text>
</comment>
<dbReference type="Proteomes" id="UP000318834">
    <property type="component" value="Unassembled WGS sequence"/>
</dbReference>
<dbReference type="InterPro" id="IPR043129">
    <property type="entry name" value="ATPase_NBD"/>
</dbReference>
<comment type="subcellular location">
    <subcellularLocation>
        <location evidence="3 16">Cytoplasm</location>
    </subcellularLocation>
</comment>
<protein>
    <recommendedName>
        <fullName evidence="15 16">Type III pantothenate kinase</fullName>
        <ecNumber evidence="6 16">2.7.1.33</ecNumber>
    </recommendedName>
    <alternativeName>
        <fullName evidence="16">PanK-III</fullName>
    </alternativeName>
    <alternativeName>
        <fullName evidence="16">Pantothenic acid kinase</fullName>
    </alternativeName>
</protein>
<feature type="binding site" evidence="16">
    <location>
        <position position="100"/>
    </location>
    <ligand>
        <name>substrate</name>
    </ligand>
</feature>
<dbReference type="GO" id="GO:0046872">
    <property type="term" value="F:metal ion binding"/>
    <property type="evidence" value="ECO:0007669"/>
    <property type="project" value="UniProtKB-KW"/>
</dbReference>
<proteinExistence type="inferred from homology"/>
<evidence type="ECO:0000256" key="3">
    <source>
        <dbReference type="ARBA" id="ARBA00004496"/>
    </source>
</evidence>
<evidence type="ECO:0000256" key="9">
    <source>
        <dbReference type="ARBA" id="ARBA00022741"/>
    </source>
</evidence>
<gene>
    <name evidence="16" type="primary">coaX</name>
    <name evidence="17" type="ORF">E6H05_07735</name>
</gene>
<feature type="binding site" evidence="16">
    <location>
        <begin position="6"/>
        <end position="13"/>
    </location>
    <ligand>
        <name>ATP</name>
        <dbReference type="ChEBI" id="CHEBI:30616"/>
    </ligand>
</feature>
<comment type="cofactor">
    <cofactor evidence="16">
        <name>NH4(+)</name>
        <dbReference type="ChEBI" id="CHEBI:28938"/>
    </cofactor>
    <cofactor evidence="16">
        <name>K(+)</name>
        <dbReference type="ChEBI" id="CHEBI:29103"/>
    </cofactor>
    <text evidence="16">A monovalent cation. Ammonium or potassium.</text>
</comment>
<evidence type="ECO:0000256" key="8">
    <source>
        <dbReference type="ARBA" id="ARBA00022679"/>
    </source>
</evidence>
<comment type="similarity">
    <text evidence="14 16">Belongs to the type III pantothenate kinase family.</text>
</comment>
<evidence type="ECO:0000256" key="7">
    <source>
        <dbReference type="ARBA" id="ARBA00022490"/>
    </source>
</evidence>
<evidence type="ECO:0000313" key="17">
    <source>
        <dbReference type="EMBL" id="TMI74653.1"/>
    </source>
</evidence>
<feature type="binding site" evidence="16">
    <location>
        <position position="132"/>
    </location>
    <ligand>
        <name>ATP</name>
        <dbReference type="ChEBI" id="CHEBI:30616"/>
    </ligand>
</feature>
<dbReference type="Gene3D" id="3.30.420.40">
    <property type="match status" value="2"/>
</dbReference>
<feature type="binding site" evidence="16">
    <location>
        <position position="184"/>
    </location>
    <ligand>
        <name>substrate</name>
    </ligand>
</feature>
<sequence length="264" mass="28369">MLLAININNTQIKVGGYDGADLLVHWRIATDLDKTDDEYAMILRGLFQYAGLEFPAVESAAISSVVPPLTEVFERLCSRYFGVTPLVVGPGVRTGMRILYEHPKEVGADRICNAIAVYEKHGGPAIVVDFGTATTFTAVSAEGDFLGGAIAPGIGISVDALAEHTAQLPRVELSKPKTVIGRSTVTAMQAGIIFGFVGQVEEIVRRIRAELGVQAVTVATGGWAELIVDDCRCFDHLDPLLTLEGLRIIHERNRTADVSRPAPS</sequence>
<dbReference type="InterPro" id="IPR004619">
    <property type="entry name" value="Type_III_PanK"/>
</dbReference>
<dbReference type="NCBIfam" id="TIGR00671">
    <property type="entry name" value="baf"/>
    <property type="match status" value="1"/>
</dbReference>
<dbReference type="PANTHER" id="PTHR34265">
    <property type="entry name" value="TYPE III PANTOTHENATE KINASE"/>
    <property type="match status" value="1"/>
</dbReference>
<keyword evidence="8 16" id="KW-0808">Transferase</keyword>
<dbReference type="EMBL" id="VBAP01000054">
    <property type="protein sequence ID" value="TMI74653.1"/>
    <property type="molecule type" value="Genomic_DNA"/>
</dbReference>
<evidence type="ECO:0000256" key="1">
    <source>
        <dbReference type="ARBA" id="ARBA00001206"/>
    </source>
</evidence>
<keyword evidence="13 16" id="KW-0173">Coenzyme A biosynthesis</keyword>
<dbReference type="Pfam" id="PF03309">
    <property type="entry name" value="Pan_kinase"/>
    <property type="match status" value="1"/>
</dbReference>